<protein>
    <recommendedName>
        <fullName evidence="1">Metallo-beta-lactamase domain-containing protein</fullName>
    </recommendedName>
</protein>
<evidence type="ECO:0000313" key="3">
    <source>
        <dbReference type="Proteomes" id="UP000050544"/>
    </source>
</evidence>
<dbReference type="Pfam" id="PF00753">
    <property type="entry name" value="Lactamase_B"/>
    <property type="match status" value="1"/>
</dbReference>
<accession>A0A0P6YNK5</accession>
<dbReference type="PANTHER" id="PTHR42951">
    <property type="entry name" value="METALLO-BETA-LACTAMASE DOMAIN-CONTAINING"/>
    <property type="match status" value="1"/>
</dbReference>
<dbReference type="EMBL" id="LGKO01000002">
    <property type="protein sequence ID" value="KPL84355.1"/>
    <property type="molecule type" value="Genomic_DNA"/>
</dbReference>
<sequence length="286" mass="32254">MQELFPNLYIEQGYPGVVLGVITLPHGLVLIDAPFRPEDIRSWRAALVNLGGGVDRLLVNLDAHVDRTLGSRAMDCTVIAHEGVVAVLRNRPATLKAQGVETGAEWELYENLGSVRWSPPEITFTERMKIFWNEAPLVLEYHPGPSNGAIWVNVLEHKTVFVGDAVVYPQPPFLAQANIPEWLRTLETLASAEYRDYLIIGGRTGLVTLKEVERQAEFLQKVLTRLESLDTGSASPEVLIANLARELLGEFEVLPERAAQYENRLKHGLWRYYLRHYRSSEDTVED</sequence>
<keyword evidence="3" id="KW-1185">Reference proteome</keyword>
<evidence type="ECO:0000313" key="2">
    <source>
        <dbReference type="EMBL" id="KPL84355.1"/>
    </source>
</evidence>
<proteinExistence type="predicted"/>
<dbReference type="SUPFAM" id="SSF56281">
    <property type="entry name" value="Metallo-hydrolase/oxidoreductase"/>
    <property type="match status" value="1"/>
</dbReference>
<dbReference type="InterPro" id="IPR050855">
    <property type="entry name" value="NDM-1-like"/>
</dbReference>
<name>A0A0P6YNK5_9CHLR</name>
<organism evidence="2 3">
    <name type="scientific">Thermanaerothrix daxensis</name>
    <dbReference type="NCBI Taxonomy" id="869279"/>
    <lineage>
        <taxon>Bacteria</taxon>
        <taxon>Bacillati</taxon>
        <taxon>Chloroflexota</taxon>
        <taxon>Anaerolineae</taxon>
        <taxon>Anaerolineales</taxon>
        <taxon>Anaerolineaceae</taxon>
        <taxon>Thermanaerothrix</taxon>
    </lineage>
</organism>
<dbReference type="OrthoDB" id="148116at2"/>
<dbReference type="InterPro" id="IPR036866">
    <property type="entry name" value="RibonucZ/Hydroxyglut_hydro"/>
</dbReference>
<dbReference type="STRING" id="869279.SE15_04340"/>
<dbReference type="InterPro" id="IPR001279">
    <property type="entry name" value="Metallo-B-lactamas"/>
</dbReference>
<feature type="domain" description="Metallo-beta-lactamase" evidence="1">
    <location>
        <begin position="106"/>
        <end position="193"/>
    </location>
</feature>
<dbReference type="AlphaFoldDB" id="A0A0P6YNK5"/>
<dbReference type="Gene3D" id="3.60.15.10">
    <property type="entry name" value="Ribonuclease Z/Hydroxyacylglutathione hydrolase-like"/>
    <property type="match status" value="1"/>
</dbReference>
<reference evidence="2 3" key="1">
    <citation type="submission" date="2015-07" db="EMBL/GenBank/DDBJ databases">
        <title>Whole genome sequence of Thermanaerothrix daxensis DSM 23592.</title>
        <authorList>
            <person name="Hemp J."/>
            <person name="Ward L.M."/>
            <person name="Pace L.A."/>
            <person name="Fischer W.W."/>
        </authorList>
    </citation>
    <scope>NUCLEOTIDE SEQUENCE [LARGE SCALE GENOMIC DNA]</scope>
    <source>
        <strain evidence="2 3">GNS-1</strain>
    </source>
</reference>
<evidence type="ECO:0000259" key="1">
    <source>
        <dbReference type="Pfam" id="PF00753"/>
    </source>
</evidence>
<dbReference type="RefSeq" id="WP_054520858.1">
    <property type="nucleotide sequence ID" value="NZ_LGKO01000002.1"/>
</dbReference>
<dbReference type="PANTHER" id="PTHR42951:SF4">
    <property type="entry name" value="ACYL-COENZYME A THIOESTERASE MBLAC2"/>
    <property type="match status" value="1"/>
</dbReference>
<dbReference type="Proteomes" id="UP000050544">
    <property type="component" value="Unassembled WGS sequence"/>
</dbReference>
<comment type="caution">
    <text evidence="2">The sequence shown here is derived from an EMBL/GenBank/DDBJ whole genome shotgun (WGS) entry which is preliminary data.</text>
</comment>
<gene>
    <name evidence="2" type="ORF">SE15_04340</name>
</gene>